<sequence>MIHGSEEARRPPSVKISRETRSLQCGVNLLSSSPTRVSLAEPGLDLVPAADQRIAARAIHLLKLNCSTPSYEERSTAKAQSDPAQSDPQTRNSRIHRLASRLRVNSLLVPARNPPRHQLTERGA</sequence>
<dbReference type="EMBL" id="VOIH02000003">
    <property type="protein sequence ID" value="KAF3452073.1"/>
    <property type="molecule type" value="Genomic_DNA"/>
</dbReference>
<name>A0A8K0HHA6_9ROSA</name>
<reference evidence="2" key="1">
    <citation type="submission" date="2020-03" db="EMBL/GenBank/DDBJ databases">
        <title>A high-quality chromosome-level genome assembly of a woody plant with both climbing and erect habits, Rhamnella rubrinervis.</title>
        <authorList>
            <person name="Lu Z."/>
            <person name="Yang Y."/>
            <person name="Zhu X."/>
            <person name="Sun Y."/>
        </authorList>
    </citation>
    <scope>NUCLEOTIDE SEQUENCE</scope>
    <source>
        <strain evidence="2">BYM</strain>
        <tissue evidence="2">Leaf</tissue>
    </source>
</reference>
<proteinExistence type="predicted"/>
<feature type="compositionally biased region" description="Polar residues" evidence="1">
    <location>
        <begin position="77"/>
        <end position="92"/>
    </location>
</feature>
<evidence type="ECO:0000313" key="3">
    <source>
        <dbReference type="Proteomes" id="UP000796880"/>
    </source>
</evidence>
<organism evidence="2 3">
    <name type="scientific">Rhamnella rubrinervis</name>
    <dbReference type="NCBI Taxonomy" id="2594499"/>
    <lineage>
        <taxon>Eukaryota</taxon>
        <taxon>Viridiplantae</taxon>
        <taxon>Streptophyta</taxon>
        <taxon>Embryophyta</taxon>
        <taxon>Tracheophyta</taxon>
        <taxon>Spermatophyta</taxon>
        <taxon>Magnoliopsida</taxon>
        <taxon>eudicotyledons</taxon>
        <taxon>Gunneridae</taxon>
        <taxon>Pentapetalae</taxon>
        <taxon>rosids</taxon>
        <taxon>fabids</taxon>
        <taxon>Rosales</taxon>
        <taxon>Rhamnaceae</taxon>
        <taxon>rhamnoid group</taxon>
        <taxon>Rhamneae</taxon>
        <taxon>Rhamnella</taxon>
    </lineage>
</organism>
<accession>A0A8K0HHA6</accession>
<gene>
    <name evidence="2" type="ORF">FNV43_RR08169</name>
</gene>
<dbReference type="AlphaFoldDB" id="A0A8K0HHA6"/>
<feature type="region of interest" description="Disordered" evidence="1">
    <location>
        <begin position="69"/>
        <end position="96"/>
    </location>
</feature>
<dbReference type="Proteomes" id="UP000796880">
    <property type="component" value="Unassembled WGS sequence"/>
</dbReference>
<evidence type="ECO:0000256" key="1">
    <source>
        <dbReference type="SAM" id="MobiDB-lite"/>
    </source>
</evidence>
<keyword evidence="3" id="KW-1185">Reference proteome</keyword>
<protein>
    <submittedName>
        <fullName evidence="2">Uncharacterized protein</fullName>
    </submittedName>
</protein>
<comment type="caution">
    <text evidence="2">The sequence shown here is derived from an EMBL/GenBank/DDBJ whole genome shotgun (WGS) entry which is preliminary data.</text>
</comment>
<evidence type="ECO:0000313" key="2">
    <source>
        <dbReference type="EMBL" id="KAF3452073.1"/>
    </source>
</evidence>